<evidence type="ECO:0000313" key="1">
    <source>
        <dbReference type="EMBL" id="MFK4443293.1"/>
    </source>
</evidence>
<proteinExistence type="predicted"/>
<comment type="caution">
    <text evidence="1">The sequence shown here is derived from an EMBL/GenBank/DDBJ whole genome shotgun (WGS) entry which is preliminary data.</text>
</comment>
<gene>
    <name evidence="1" type="ORF">ABH943_003315</name>
</gene>
<protein>
    <submittedName>
        <fullName evidence="1">Uncharacterized protein</fullName>
    </submittedName>
</protein>
<organism evidence="1 2">
    <name type="scientific">Caballeronia udeis</name>
    <dbReference type="NCBI Taxonomy" id="1232866"/>
    <lineage>
        <taxon>Bacteria</taxon>
        <taxon>Pseudomonadati</taxon>
        <taxon>Pseudomonadota</taxon>
        <taxon>Betaproteobacteria</taxon>
        <taxon>Burkholderiales</taxon>
        <taxon>Burkholderiaceae</taxon>
        <taxon>Caballeronia</taxon>
    </lineage>
</organism>
<reference evidence="1 2" key="2">
    <citation type="submission" date="2024-11" db="EMBL/GenBank/DDBJ databases">
        <title>Using genomics to understand microbial adaptation to soil warming.</title>
        <authorList>
            <person name="Deangelis K.M. PhD."/>
        </authorList>
    </citation>
    <scope>NUCLEOTIDE SEQUENCE [LARGE SCALE GENOMIC DNA]</scope>
    <source>
        <strain evidence="1 2">GAS97</strain>
    </source>
</reference>
<name>A0ABW8MHZ5_9BURK</name>
<dbReference type="Proteomes" id="UP001620514">
    <property type="component" value="Unassembled WGS sequence"/>
</dbReference>
<dbReference type="RefSeq" id="WP_404607895.1">
    <property type="nucleotide sequence ID" value="NZ_JBIYDN010000009.1"/>
</dbReference>
<accession>A0ABW8MHZ5</accession>
<sequence length="58" mass="6315">MTPVFASAEARIFEKIFQLLPLVAGALLPFPQAATRDRFAARAQRNGKISTVNVVALM</sequence>
<evidence type="ECO:0000313" key="2">
    <source>
        <dbReference type="Proteomes" id="UP001620514"/>
    </source>
</evidence>
<reference evidence="1 2" key="1">
    <citation type="submission" date="2024-10" db="EMBL/GenBank/DDBJ databases">
        <authorList>
            <person name="Deangelis K."/>
            <person name="Huntemann M."/>
            <person name="Clum A."/>
            <person name="Wang J."/>
            <person name="Palaniappan K."/>
            <person name="Ritter S."/>
            <person name="Chen I.-M."/>
            <person name="Stamatis D."/>
            <person name="Reddy T."/>
            <person name="O'Malley R."/>
            <person name="Daum C."/>
            <person name="Ng V."/>
            <person name="Ivanova N."/>
            <person name="Kyrpides N."/>
            <person name="Woyke T."/>
        </authorList>
    </citation>
    <scope>NUCLEOTIDE SEQUENCE [LARGE SCALE GENOMIC DNA]</scope>
    <source>
        <strain evidence="1 2">GAS97</strain>
    </source>
</reference>
<keyword evidence="2" id="KW-1185">Reference proteome</keyword>
<dbReference type="EMBL" id="JBIYDN010000009">
    <property type="protein sequence ID" value="MFK4443293.1"/>
    <property type="molecule type" value="Genomic_DNA"/>
</dbReference>